<accession>A0A814C504</accession>
<dbReference type="InterPro" id="IPR035979">
    <property type="entry name" value="RBD_domain_sf"/>
</dbReference>
<evidence type="ECO:0000256" key="1">
    <source>
        <dbReference type="PROSITE-ProRule" id="PRU00176"/>
    </source>
</evidence>
<gene>
    <name evidence="4" type="ORF">GPM918_LOCUS10451</name>
    <name evidence="5" type="ORF">OVA965_LOCUS12550</name>
    <name evidence="6" type="ORF">SRO942_LOCUS10452</name>
    <name evidence="7" type="ORF">TMI583_LOCUS12555</name>
</gene>
<dbReference type="Pfam" id="PF00076">
    <property type="entry name" value="RRM_1"/>
    <property type="match status" value="1"/>
</dbReference>
<dbReference type="Gene3D" id="3.30.70.330">
    <property type="match status" value="1"/>
</dbReference>
<feature type="domain" description="RRM" evidence="3">
    <location>
        <begin position="1"/>
        <end position="81"/>
    </location>
</feature>
<name>A0A814C504_9BILA</name>
<dbReference type="Proteomes" id="UP000682733">
    <property type="component" value="Unassembled WGS sequence"/>
</dbReference>
<evidence type="ECO:0000313" key="7">
    <source>
        <dbReference type="EMBL" id="CAF3732181.1"/>
    </source>
</evidence>
<feature type="region of interest" description="Disordered" evidence="2">
    <location>
        <begin position="266"/>
        <end position="314"/>
    </location>
</feature>
<dbReference type="GO" id="GO:0003723">
    <property type="term" value="F:RNA binding"/>
    <property type="evidence" value="ECO:0007669"/>
    <property type="project" value="UniProtKB-UniRule"/>
</dbReference>
<dbReference type="OrthoDB" id="79941at2759"/>
<feature type="compositionally biased region" description="Polar residues" evidence="2">
    <location>
        <begin position="91"/>
        <end position="101"/>
    </location>
</feature>
<keyword evidence="8" id="KW-1185">Reference proteome</keyword>
<dbReference type="SUPFAM" id="SSF54928">
    <property type="entry name" value="RNA-binding domain, RBD"/>
    <property type="match status" value="1"/>
</dbReference>
<sequence length="331" mass="37420">MRSLSTIYKLPILRKHKPYQRTQDQELTELFKPFGKILEASVIKDYGFVHYGSIEEAEKAAFALNNKDYKGKKIRVELSTSTVRHRPGEPTPTSSLRQGGRSNRGGGPMRGGNDPRQYGSGNNNYNQSYDRSRPYPDQGRFNPRDSGNRNFRAFIPGQNRGGGSYNNNTSNTYDNNQGAYRGFGQNQQRSDNFGGRNMYDRSGPGSNSNGSFYGEGGANAGSHPPQQAFNSHGYDQSYARYQQYYPNRSRDSEFSAQSNQQQNEYDYYSNYPNDAYSQQQLPPPSGVPPPMLSQQPQRGPPQISGGRSEYMPYDAYTSNMNSYYSQQQQRT</sequence>
<dbReference type="EMBL" id="CAJOBA010005073">
    <property type="protein sequence ID" value="CAF3732181.1"/>
    <property type="molecule type" value="Genomic_DNA"/>
</dbReference>
<keyword evidence="1" id="KW-0694">RNA-binding</keyword>
<dbReference type="Proteomes" id="UP000663829">
    <property type="component" value="Unassembled WGS sequence"/>
</dbReference>
<dbReference type="AlphaFoldDB" id="A0A814C504"/>
<feature type="compositionally biased region" description="Low complexity" evidence="2">
    <location>
        <begin position="117"/>
        <end position="129"/>
    </location>
</feature>
<evidence type="ECO:0000259" key="3">
    <source>
        <dbReference type="PROSITE" id="PS50102"/>
    </source>
</evidence>
<evidence type="ECO:0000313" key="6">
    <source>
        <dbReference type="EMBL" id="CAF3713308.1"/>
    </source>
</evidence>
<dbReference type="SMART" id="SM00360">
    <property type="entry name" value="RRM"/>
    <property type="match status" value="1"/>
</dbReference>
<comment type="caution">
    <text evidence="4">The sequence shown here is derived from an EMBL/GenBank/DDBJ whole genome shotgun (WGS) entry which is preliminary data.</text>
</comment>
<evidence type="ECO:0000313" key="4">
    <source>
        <dbReference type="EMBL" id="CAF0936134.1"/>
    </source>
</evidence>
<evidence type="ECO:0000256" key="2">
    <source>
        <dbReference type="SAM" id="MobiDB-lite"/>
    </source>
</evidence>
<feature type="compositionally biased region" description="Polar residues" evidence="2">
    <location>
        <begin position="266"/>
        <end position="276"/>
    </location>
</feature>
<organism evidence="4 8">
    <name type="scientific">Didymodactylos carnosus</name>
    <dbReference type="NCBI Taxonomy" id="1234261"/>
    <lineage>
        <taxon>Eukaryota</taxon>
        <taxon>Metazoa</taxon>
        <taxon>Spiralia</taxon>
        <taxon>Gnathifera</taxon>
        <taxon>Rotifera</taxon>
        <taxon>Eurotatoria</taxon>
        <taxon>Bdelloidea</taxon>
        <taxon>Philodinida</taxon>
        <taxon>Philodinidae</taxon>
        <taxon>Didymodactylos</taxon>
    </lineage>
</organism>
<dbReference type="PROSITE" id="PS50102">
    <property type="entry name" value="RRM"/>
    <property type="match status" value="1"/>
</dbReference>
<evidence type="ECO:0000313" key="8">
    <source>
        <dbReference type="Proteomes" id="UP000663829"/>
    </source>
</evidence>
<reference evidence="4" key="1">
    <citation type="submission" date="2021-02" db="EMBL/GenBank/DDBJ databases">
        <authorList>
            <person name="Nowell W R."/>
        </authorList>
    </citation>
    <scope>NUCLEOTIDE SEQUENCE</scope>
</reference>
<feature type="compositionally biased region" description="Pro residues" evidence="2">
    <location>
        <begin position="281"/>
        <end position="291"/>
    </location>
</feature>
<dbReference type="InterPro" id="IPR012677">
    <property type="entry name" value="Nucleotide-bd_a/b_plait_sf"/>
</dbReference>
<dbReference type="Proteomes" id="UP000677228">
    <property type="component" value="Unassembled WGS sequence"/>
</dbReference>
<dbReference type="EMBL" id="CAJNOQ010002059">
    <property type="protein sequence ID" value="CAF0936134.1"/>
    <property type="molecule type" value="Genomic_DNA"/>
</dbReference>
<feature type="compositionally biased region" description="Low complexity" evidence="2">
    <location>
        <begin position="165"/>
        <end position="176"/>
    </location>
</feature>
<proteinExistence type="predicted"/>
<dbReference type="InterPro" id="IPR000504">
    <property type="entry name" value="RRM_dom"/>
</dbReference>
<dbReference type="EMBL" id="CAJOBC010002059">
    <property type="protein sequence ID" value="CAF3713308.1"/>
    <property type="molecule type" value="Genomic_DNA"/>
</dbReference>
<feature type="region of interest" description="Disordered" evidence="2">
    <location>
        <begin position="78"/>
        <end position="232"/>
    </location>
</feature>
<evidence type="ECO:0000313" key="5">
    <source>
        <dbReference type="EMBL" id="CAF0959332.1"/>
    </source>
</evidence>
<dbReference type="Proteomes" id="UP000681722">
    <property type="component" value="Unassembled WGS sequence"/>
</dbReference>
<protein>
    <recommendedName>
        <fullName evidence="3">RRM domain-containing protein</fullName>
    </recommendedName>
</protein>
<dbReference type="EMBL" id="CAJNOK010005067">
    <property type="protein sequence ID" value="CAF0959332.1"/>
    <property type="molecule type" value="Genomic_DNA"/>
</dbReference>